<keyword evidence="1" id="KW-0732">Signal</keyword>
<dbReference type="Proteomes" id="UP000613266">
    <property type="component" value="Unassembled WGS sequence"/>
</dbReference>
<comment type="caution">
    <text evidence="3">The sequence shown here is derived from an EMBL/GenBank/DDBJ whole genome shotgun (WGS) entry which is preliminary data.</text>
</comment>
<dbReference type="Pfam" id="PF00753">
    <property type="entry name" value="Lactamase_B"/>
    <property type="match status" value="1"/>
</dbReference>
<accession>A0A931NE05</accession>
<feature type="signal peptide" evidence="1">
    <location>
        <begin position="1"/>
        <end position="20"/>
    </location>
</feature>
<evidence type="ECO:0000313" key="3">
    <source>
        <dbReference type="EMBL" id="MBH9577172.1"/>
    </source>
</evidence>
<feature type="domain" description="Metallo-beta-lactamase" evidence="2">
    <location>
        <begin position="37"/>
        <end position="222"/>
    </location>
</feature>
<reference evidence="3" key="1">
    <citation type="submission" date="2020-12" db="EMBL/GenBank/DDBJ databases">
        <title>The genome sequence of Inhella sp. 1Y17.</title>
        <authorList>
            <person name="Liu Y."/>
        </authorList>
    </citation>
    <scope>NUCLEOTIDE SEQUENCE</scope>
    <source>
        <strain evidence="3">1Y17</strain>
    </source>
</reference>
<dbReference type="InterPro" id="IPR036866">
    <property type="entry name" value="RibonucZ/Hydroxyglut_hydro"/>
</dbReference>
<proteinExistence type="predicted"/>
<keyword evidence="4" id="KW-1185">Reference proteome</keyword>
<protein>
    <submittedName>
        <fullName evidence="3">MBL fold metallo-hydrolase</fullName>
    </submittedName>
</protein>
<evidence type="ECO:0000259" key="2">
    <source>
        <dbReference type="SMART" id="SM00849"/>
    </source>
</evidence>
<dbReference type="EMBL" id="JAEDAK010000005">
    <property type="protein sequence ID" value="MBH9577172.1"/>
    <property type="molecule type" value="Genomic_DNA"/>
</dbReference>
<evidence type="ECO:0000313" key="4">
    <source>
        <dbReference type="Proteomes" id="UP000613266"/>
    </source>
</evidence>
<dbReference type="CDD" id="cd07739">
    <property type="entry name" value="metallo-hydrolase-like_MBL-fold"/>
    <property type="match status" value="1"/>
</dbReference>
<dbReference type="PANTHER" id="PTHR42951:SF14">
    <property type="entry name" value="METALLO-BETA-LACTAMASE SUPERFAMILY PROTEIN"/>
    <property type="match status" value="1"/>
</dbReference>
<dbReference type="InterPro" id="IPR001279">
    <property type="entry name" value="Metallo-B-lactamas"/>
</dbReference>
<dbReference type="SMART" id="SM00849">
    <property type="entry name" value="Lactamase_B"/>
    <property type="match status" value="1"/>
</dbReference>
<dbReference type="PANTHER" id="PTHR42951">
    <property type="entry name" value="METALLO-BETA-LACTAMASE DOMAIN-CONTAINING"/>
    <property type="match status" value="1"/>
</dbReference>
<gene>
    <name evidence="3" type="ORF">I7X39_09665</name>
</gene>
<dbReference type="Gene3D" id="3.60.15.10">
    <property type="entry name" value="Ribonuclease Z/Hydroxyacylglutathione hydrolase-like"/>
    <property type="match status" value="1"/>
</dbReference>
<organism evidence="3 4">
    <name type="scientific">Inhella proteolytica</name>
    <dbReference type="NCBI Taxonomy" id="2795029"/>
    <lineage>
        <taxon>Bacteria</taxon>
        <taxon>Pseudomonadati</taxon>
        <taxon>Pseudomonadota</taxon>
        <taxon>Betaproteobacteria</taxon>
        <taxon>Burkholderiales</taxon>
        <taxon>Sphaerotilaceae</taxon>
        <taxon>Inhella</taxon>
    </lineage>
</organism>
<dbReference type="AlphaFoldDB" id="A0A931NE05"/>
<dbReference type="SUPFAM" id="SSF56281">
    <property type="entry name" value="Metallo-hydrolase/oxidoreductase"/>
    <property type="match status" value="1"/>
</dbReference>
<feature type="chain" id="PRO_5037898543" evidence="1">
    <location>
        <begin position="21"/>
        <end position="287"/>
    </location>
</feature>
<dbReference type="InterPro" id="IPR050855">
    <property type="entry name" value="NDM-1-like"/>
</dbReference>
<evidence type="ECO:0000256" key="1">
    <source>
        <dbReference type="SAM" id="SignalP"/>
    </source>
</evidence>
<name>A0A931NE05_9BURK</name>
<sequence>MQAKTLITSALASSLSVAAAAQPLQLQVYNAPAGSFHANAVLVSGEKEAVLLDTGFTRADALRIAALVLDSGKQLKTIYISQADPDFYFGAALLQQQFPQARLVSTAATRQKIEATLATKLQVWGPRLGANAPQSVPLPEALAGDVIELEGERLELRGLDDGLPLRSYVWIPSLKTIAGGVNVFAGLHLWTADTQTPAERAAWAQKLAQMAALQPQRVIPGHSLPGQAQDLTAIRWSQDYLARFETELPQAANSASLIERLRTAYPQAGLGIALEIGAKVNKGEMKW</sequence>
<dbReference type="RefSeq" id="WP_198110941.1">
    <property type="nucleotide sequence ID" value="NZ_JAEDAK010000005.1"/>
</dbReference>